<feature type="transmembrane region" description="Helical" evidence="7">
    <location>
        <begin position="142"/>
        <end position="169"/>
    </location>
</feature>
<dbReference type="EMBL" id="FOSZ01000006">
    <property type="protein sequence ID" value="SFL18249.1"/>
    <property type="molecule type" value="Genomic_DNA"/>
</dbReference>
<dbReference type="Proteomes" id="UP000198851">
    <property type="component" value="Unassembled WGS sequence"/>
</dbReference>
<protein>
    <submittedName>
        <fullName evidence="8">Amino acid/polyamine/organocation transporter, APC superfamily</fullName>
    </submittedName>
</protein>
<evidence type="ECO:0000256" key="6">
    <source>
        <dbReference type="ARBA" id="ARBA00023136"/>
    </source>
</evidence>
<feature type="transmembrane region" description="Helical" evidence="7">
    <location>
        <begin position="329"/>
        <end position="348"/>
    </location>
</feature>
<dbReference type="AlphaFoldDB" id="A0A1I4FL97"/>
<feature type="transmembrane region" description="Helical" evidence="7">
    <location>
        <begin position="12"/>
        <end position="31"/>
    </location>
</feature>
<feature type="transmembrane region" description="Helical" evidence="7">
    <location>
        <begin position="225"/>
        <end position="249"/>
    </location>
</feature>
<keyword evidence="4 7" id="KW-0812">Transmembrane</keyword>
<feature type="transmembrane region" description="Helical" evidence="7">
    <location>
        <begin position="399"/>
        <end position="424"/>
    </location>
</feature>
<organism evidence="8 9">
    <name type="scientific">Shimia haliotis</name>
    <dbReference type="NCBI Taxonomy" id="1280847"/>
    <lineage>
        <taxon>Bacteria</taxon>
        <taxon>Pseudomonadati</taxon>
        <taxon>Pseudomonadota</taxon>
        <taxon>Alphaproteobacteria</taxon>
        <taxon>Rhodobacterales</taxon>
        <taxon>Roseobacteraceae</taxon>
    </lineage>
</organism>
<feature type="transmembrane region" description="Helical" evidence="7">
    <location>
        <begin position="430"/>
        <end position="449"/>
    </location>
</feature>
<dbReference type="GO" id="GO:0022857">
    <property type="term" value="F:transmembrane transporter activity"/>
    <property type="evidence" value="ECO:0007669"/>
    <property type="project" value="InterPro"/>
</dbReference>
<comment type="subcellular location">
    <subcellularLocation>
        <location evidence="1">Cell membrane</location>
        <topology evidence="1">Multi-pass membrane protein</topology>
    </subcellularLocation>
</comment>
<reference evidence="9" key="1">
    <citation type="submission" date="2016-10" db="EMBL/GenBank/DDBJ databases">
        <authorList>
            <person name="Varghese N."/>
            <person name="Submissions S."/>
        </authorList>
    </citation>
    <scope>NUCLEOTIDE SEQUENCE [LARGE SCALE GENOMIC DNA]</scope>
    <source>
        <strain evidence="9">DSM 28453</strain>
    </source>
</reference>
<dbReference type="GO" id="GO:0005886">
    <property type="term" value="C:plasma membrane"/>
    <property type="evidence" value="ECO:0007669"/>
    <property type="project" value="UniProtKB-SubCell"/>
</dbReference>
<dbReference type="InterPro" id="IPR050367">
    <property type="entry name" value="APC_superfamily"/>
</dbReference>
<gene>
    <name evidence="8" type="ORF">SAMN04488036_106104</name>
</gene>
<dbReference type="PANTHER" id="PTHR42770">
    <property type="entry name" value="AMINO ACID TRANSPORTER-RELATED"/>
    <property type="match status" value="1"/>
</dbReference>
<proteinExistence type="predicted"/>
<keyword evidence="5 7" id="KW-1133">Transmembrane helix</keyword>
<evidence type="ECO:0000256" key="5">
    <source>
        <dbReference type="ARBA" id="ARBA00022989"/>
    </source>
</evidence>
<feature type="transmembrane region" description="Helical" evidence="7">
    <location>
        <begin position="269"/>
        <end position="287"/>
    </location>
</feature>
<feature type="transmembrane region" description="Helical" evidence="7">
    <location>
        <begin position="37"/>
        <end position="54"/>
    </location>
</feature>
<keyword evidence="9" id="KW-1185">Reference proteome</keyword>
<keyword evidence="6 7" id="KW-0472">Membrane</keyword>
<evidence type="ECO:0000256" key="7">
    <source>
        <dbReference type="SAM" id="Phobius"/>
    </source>
</evidence>
<dbReference type="Gene3D" id="1.20.1740.10">
    <property type="entry name" value="Amino acid/polyamine transporter I"/>
    <property type="match status" value="1"/>
</dbReference>
<evidence type="ECO:0000313" key="8">
    <source>
        <dbReference type="EMBL" id="SFL18249.1"/>
    </source>
</evidence>
<dbReference type="PANTHER" id="PTHR42770:SF15">
    <property type="entry name" value="GLUTAMATE_GAMMA-AMINOBUTYRATE ANTIPORTER-RELATED"/>
    <property type="match status" value="1"/>
</dbReference>
<keyword evidence="2" id="KW-0813">Transport</keyword>
<dbReference type="InterPro" id="IPR002293">
    <property type="entry name" value="AA/rel_permease1"/>
</dbReference>
<dbReference type="STRING" id="1280847.SAMN04488036_106104"/>
<evidence type="ECO:0000313" key="9">
    <source>
        <dbReference type="Proteomes" id="UP000198851"/>
    </source>
</evidence>
<accession>A0A1I4FL97</accession>
<feature type="transmembrane region" description="Helical" evidence="7">
    <location>
        <begin position="189"/>
        <end position="213"/>
    </location>
</feature>
<evidence type="ECO:0000256" key="2">
    <source>
        <dbReference type="ARBA" id="ARBA00022448"/>
    </source>
</evidence>
<evidence type="ECO:0000256" key="4">
    <source>
        <dbReference type="ARBA" id="ARBA00022692"/>
    </source>
</evidence>
<sequence>MSEKKSVSMTGILLVAVSSILVIDTVAASAMIGPSAIGWWLLFFFVFFLPYGLVTAELGTTYKDEGAIVDWVHRAFGRDAAARTSWLYWVNYSLWVPAVYYMFAIISAQLIGIELSSFAIAIFATAMTWLTSYIATFDVERLTWIASLGAIFKSAIMLILGVGGLYVGFTNGFANPFTIWDTLPSFADGGTYLPVIIFNVMGFEIIAGAASTFKDPERDIPKATVLGGILITFFYLLASLGILAVIPLAEISDSSGVIDAFELVFGTSGGAQILVYVVGIMVLYTLVSNVVTWAMGVNQTVVYSAKQGLMPKMFEGVSQKTGMPTTASWANAWMGTATMVAYLVMVGVTGNEDLFWNVFSLGAIGLLASYVMMFPAFLKLRLSDKETVRGYTIPGGTPVAIFCSVVPTLILLCGLVFFFWVPGFPMDMEYFYTVGTGLLIAMIGGEFLIAKAKSEHREAADHKSVAAA</sequence>
<feature type="transmembrane region" description="Helical" evidence="7">
    <location>
        <begin position="86"/>
        <end position="111"/>
    </location>
</feature>
<feature type="transmembrane region" description="Helical" evidence="7">
    <location>
        <begin position="354"/>
        <end position="378"/>
    </location>
</feature>
<evidence type="ECO:0000256" key="3">
    <source>
        <dbReference type="ARBA" id="ARBA00022475"/>
    </source>
</evidence>
<dbReference type="PIRSF" id="PIRSF006060">
    <property type="entry name" value="AA_transporter"/>
    <property type="match status" value="1"/>
</dbReference>
<evidence type="ECO:0000256" key="1">
    <source>
        <dbReference type="ARBA" id="ARBA00004651"/>
    </source>
</evidence>
<dbReference type="Pfam" id="PF13520">
    <property type="entry name" value="AA_permease_2"/>
    <property type="match status" value="1"/>
</dbReference>
<name>A0A1I4FL97_9RHOB</name>
<feature type="transmembrane region" description="Helical" evidence="7">
    <location>
        <begin position="117"/>
        <end position="135"/>
    </location>
</feature>
<keyword evidence="3" id="KW-1003">Cell membrane</keyword>